<keyword evidence="5" id="KW-0067">ATP-binding</keyword>
<dbReference type="Pfam" id="PF03372">
    <property type="entry name" value="Exo_endo_phos"/>
    <property type="match status" value="1"/>
</dbReference>
<dbReference type="InterPro" id="IPR051055">
    <property type="entry name" value="PIF1_helicase"/>
</dbReference>
<organism evidence="12 13">
    <name type="scientific">Solea senegalensis</name>
    <name type="common">Senegalese sole</name>
    <dbReference type="NCBI Taxonomy" id="28829"/>
    <lineage>
        <taxon>Eukaryota</taxon>
        <taxon>Metazoa</taxon>
        <taxon>Chordata</taxon>
        <taxon>Craniata</taxon>
        <taxon>Vertebrata</taxon>
        <taxon>Euteleostomi</taxon>
        <taxon>Actinopterygii</taxon>
        <taxon>Neopterygii</taxon>
        <taxon>Teleostei</taxon>
        <taxon>Neoteleostei</taxon>
        <taxon>Acanthomorphata</taxon>
        <taxon>Carangaria</taxon>
        <taxon>Pleuronectiformes</taxon>
        <taxon>Pleuronectoidei</taxon>
        <taxon>Soleidae</taxon>
        <taxon>Solea</taxon>
    </lineage>
</organism>
<dbReference type="InterPro" id="IPR005135">
    <property type="entry name" value="Endo/exonuclease/phosphatase"/>
</dbReference>
<gene>
    <name evidence="12" type="ORF">JOB18_005190</name>
</gene>
<evidence type="ECO:0000256" key="3">
    <source>
        <dbReference type="ARBA" id="ARBA00022801"/>
    </source>
</evidence>
<protein>
    <recommendedName>
        <fullName evidence="14">DNA helicase</fullName>
    </recommendedName>
</protein>
<evidence type="ECO:0000256" key="6">
    <source>
        <dbReference type="ARBA" id="ARBA00023125"/>
    </source>
</evidence>
<dbReference type="AlphaFoldDB" id="A0AAV6PL63"/>
<evidence type="ECO:0000313" key="12">
    <source>
        <dbReference type="EMBL" id="KAG7468783.1"/>
    </source>
</evidence>
<reference evidence="12 13" key="1">
    <citation type="journal article" date="2021" name="Sci. Rep.">
        <title>Chromosome anchoring in Senegalese sole (Solea senegalensis) reveals sex-associated markers and genome rearrangements in flatfish.</title>
        <authorList>
            <person name="Guerrero-Cozar I."/>
            <person name="Gomez-Garrido J."/>
            <person name="Berbel C."/>
            <person name="Martinez-Blanch J.F."/>
            <person name="Alioto T."/>
            <person name="Claros M.G."/>
            <person name="Gagnaire P.A."/>
            <person name="Manchado M."/>
        </authorList>
    </citation>
    <scope>NUCLEOTIDE SEQUENCE [LARGE SCALE GENOMIC DNA]</scope>
    <source>
        <strain evidence="12">Sse05_10M</strain>
    </source>
</reference>
<keyword evidence="1" id="KW-0547">Nucleotide-binding</keyword>
<comment type="caution">
    <text evidence="12">The sequence shown here is derived from an EMBL/GenBank/DDBJ whole genome shotgun (WGS) entry which is preliminary data.</text>
</comment>
<dbReference type="GO" id="GO:0003824">
    <property type="term" value="F:catalytic activity"/>
    <property type="evidence" value="ECO:0007669"/>
    <property type="project" value="InterPro"/>
</dbReference>
<keyword evidence="2" id="KW-0227">DNA damage</keyword>
<keyword evidence="7" id="KW-0234">DNA repair</keyword>
<dbReference type="InterPro" id="IPR049163">
    <property type="entry name" value="Pif1-like_2B_dom"/>
</dbReference>
<evidence type="ECO:0000313" key="13">
    <source>
        <dbReference type="Proteomes" id="UP000693946"/>
    </source>
</evidence>
<keyword evidence="8" id="KW-0413">Isomerase</keyword>
<dbReference type="PANTHER" id="PTHR47642">
    <property type="entry name" value="ATP-DEPENDENT DNA HELICASE"/>
    <property type="match status" value="1"/>
</dbReference>
<keyword evidence="6" id="KW-0238">DNA-binding</keyword>
<feature type="domain" description="Endonuclease/exonuclease/phosphatase" evidence="10">
    <location>
        <begin position="738"/>
        <end position="926"/>
    </location>
</feature>
<evidence type="ECO:0000256" key="1">
    <source>
        <dbReference type="ARBA" id="ARBA00022741"/>
    </source>
</evidence>
<dbReference type="Pfam" id="PF21530">
    <property type="entry name" value="Pif1_2B_dom"/>
    <property type="match status" value="1"/>
</dbReference>
<evidence type="ECO:0000256" key="2">
    <source>
        <dbReference type="ARBA" id="ARBA00022763"/>
    </source>
</evidence>
<evidence type="ECO:0000256" key="4">
    <source>
        <dbReference type="ARBA" id="ARBA00022806"/>
    </source>
</evidence>
<keyword evidence="13" id="KW-1185">Reference proteome</keyword>
<accession>A0AAV6PL63</accession>
<name>A0AAV6PL63_SOLSE</name>
<evidence type="ECO:0000256" key="5">
    <source>
        <dbReference type="ARBA" id="ARBA00022840"/>
    </source>
</evidence>
<dbReference type="EMBL" id="JAGKHQ010000434">
    <property type="protein sequence ID" value="KAG7468783.1"/>
    <property type="molecule type" value="Genomic_DNA"/>
</dbReference>
<dbReference type="PANTHER" id="PTHR47642:SF5">
    <property type="entry name" value="ATP-DEPENDENT DNA HELICASE"/>
    <property type="match status" value="1"/>
</dbReference>
<evidence type="ECO:0000256" key="7">
    <source>
        <dbReference type="ARBA" id="ARBA00023204"/>
    </source>
</evidence>
<keyword evidence="4" id="KW-0347">Helicase</keyword>
<evidence type="ECO:0000259" key="11">
    <source>
        <dbReference type="Pfam" id="PF21530"/>
    </source>
</evidence>
<dbReference type="Proteomes" id="UP000693946">
    <property type="component" value="Unassembled WGS sequence"/>
</dbReference>
<dbReference type="CDD" id="cd18809">
    <property type="entry name" value="SF1_C_RecD"/>
    <property type="match status" value="1"/>
</dbReference>
<evidence type="ECO:0000256" key="9">
    <source>
        <dbReference type="SAM" id="MobiDB-lite"/>
    </source>
</evidence>
<evidence type="ECO:0008006" key="14">
    <source>
        <dbReference type="Google" id="ProtNLM"/>
    </source>
</evidence>
<feature type="region of interest" description="Disordered" evidence="9">
    <location>
        <begin position="295"/>
        <end position="316"/>
    </location>
</feature>
<feature type="domain" description="DNA helicase Pif1-like 2B" evidence="11">
    <location>
        <begin position="542"/>
        <end position="572"/>
    </location>
</feature>
<evidence type="ECO:0000256" key="8">
    <source>
        <dbReference type="ARBA" id="ARBA00023235"/>
    </source>
</evidence>
<sequence length="946" mass="107041">MERQHGHPVCHRRLQLQYVIDDYSCMAYMMSYLSKPEHEMTEHLKSVVGDVKKRKVNERDEMKLIMQAYSKHREVSAQEAVARTCSLPLKKCTRNVVFVQTDDNALKMSHPMSRLKNMSPEAEEVWMSGVPEKYEVRPAAPEFEFMCLAEFASEYRILYGRQTEGKRALPLQNDKGFIQKRTKGKCAVIRFPRFSEKKQPEKHYRRLLKLYFPHRSDKDLTSETCPTYEHFYKSGRKWDLEVKSIVDNNMKRYEGYGRQVNNALDKMRQMGPTLNAWNTFAPEVEVDRVECIEQRQHIDRSDDEDEEDGVPDYHVDPKSSAGVPGIVVPKLSPDFVRKMYQSLNQTQASVFYTVREWCLKRVWGDDPEQFFYLVSGGAGCGKSHLIKSVHQEATKILRQLPKIRDLADMSQPTVLLTAFTGTAAFNILGKTLHSILKLPRNLKPPYQGLGNSLDEPKTEPLASEDGALLATVVADVSDCPPQALHIFATNKEVDAHNAATVAALHQDIVDIPADDYKKDPRTGCMQAYAQPVKGGKRDLPDVLQAAAGVRVMVTRNLDVEDGLVNGTFGTIAHIVTRPGSHGKTTVTLLGLRLDNPSAGQRFRKKILGPSDNLAYIEKWEEKMSHKRMVRRQFPMKLAFACTAHKVQGMTLQSAVVSLKRVFEPGMAYVALSRTTSLQGLNITDFEESKIYADPDITSALEGMRRASFHGVMPLLHRVPLAEQTIFTVIHHNTEGLTCHMDDIRAHHELRLADVFCVTETHLSGTVVPQTLHLDGYNIFTRNRHTSYTHYTDMATKDGGGVAVYCRNNLRAEARRYIQNVTDLEFVVVKVEGPVKALIATVYKPPNYSLAKFLPNLQSLLDSLDMMNHQPVIVCGDFNEDLLSGGKKSIREVFQSRGFTQLIATATTEKQTLLDHIYISQPQTCLQAGVLQTYYSYHQPVYCVLNV</sequence>
<keyword evidence="3" id="KW-0378">Hydrolase</keyword>
<proteinExistence type="predicted"/>
<feature type="compositionally biased region" description="Acidic residues" evidence="9">
    <location>
        <begin position="301"/>
        <end position="310"/>
    </location>
</feature>
<evidence type="ECO:0000259" key="10">
    <source>
        <dbReference type="Pfam" id="PF03372"/>
    </source>
</evidence>